<dbReference type="PROSITE" id="PS50157">
    <property type="entry name" value="ZINC_FINGER_C2H2_2"/>
    <property type="match status" value="4"/>
</dbReference>
<feature type="domain" description="C2H2-type" evidence="12">
    <location>
        <begin position="107"/>
        <end position="134"/>
    </location>
</feature>
<organism evidence="13 14">
    <name type="scientific">Neogobius melanostomus</name>
    <name type="common">round goby</name>
    <dbReference type="NCBI Taxonomy" id="47308"/>
    <lineage>
        <taxon>Eukaryota</taxon>
        <taxon>Metazoa</taxon>
        <taxon>Chordata</taxon>
        <taxon>Craniata</taxon>
        <taxon>Vertebrata</taxon>
        <taxon>Euteleostomi</taxon>
        <taxon>Actinopterygii</taxon>
        <taxon>Neopterygii</taxon>
        <taxon>Teleostei</taxon>
        <taxon>Neoteleostei</taxon>
        <taxon>Acanthomorphata</taxon>
        <taxon>Gobiaria</taxon>
        <taxon>Gobiiformes</taxon>
        <taxon>Gobioidei</taxon>
        <taxon>Gobiidae</taxon>
        <taxon>Benthophilinae</taxon>
        <taxon>Neogobiini</taxon>
        <taxon>Neogobius</taxon>
    </lineage>
</organism>
<evidence type="ECO:0000256" key="10">
    <source>
        <dbReference type="PROSITE-ProRule" id="PRU00042"/>
    </source>
</evidence>
<evidence type="ECO:0000256" key="5">
    <source>
        <dbReference type="ARBA" id="ARBA00022833"/>
    </source>
</evidence>
<feature type="domain" description="C2H2-type" evidence="12">
    <location>
        <begin position="163"/>
        <end position="190"/>
    </location>
</feature>
<dbReference type="GO" id="GO:0000978">
    <property type="term" value="F:RNA polymerase II cis-regulatory region sequence-specific DNA binding"/>
    <property type="evidence" value="ECO:0007669"/>
    <property type="project" value="TreeGrafter"/>
</dbReference>
<dbReference type="PROSITE" id="PS00028">
    <property type="entry name" value="ZINC_FINGER_C2H2_1"/>
    <property type="match status" value="4"/>
</dbReference>
<dbReference type="GO" id="GO:0000785">
    <property type="term" value="C:chromatin"/>
    <property type="evidence" value="ECO:0007669"/>
    <property type="project" value="TreeGrafter"/>
</dbReference>
<keyword evidence="4 10" id="KW-0863">Zinc-finger</keyword>
<accession>A0A8C6WV22</accession>
<dbReference type="Ensembl" id="ENSNMLT00000037557.1">
    <property type="protein sequence ID" value="ENSNMLP00000033712.1"/>
    <property type="gene ID" value="ENSNMLG00000021064.1"/>
</dbReference>
<dbReference type="GO" id="GO:0005667">
    <property type="term" value="C:transcription regulator complex"/>
    <property type="evidence" value="ECO:0007669"/>
    <property type="project" value="TreeGrafter"/>
</dbReference>
<evidence type="ECO:0000256" key="3">
    <source>
        <dbReference type="ARBA" id="ARBA00022737"/>
    </source>
</evidence>
<dbReference type="GO" id="GO:0000981">
    <property type="term" value="F:DNA-binding transcription factor activity, RNA polymerase II-specific"/>
    <property type="evidence" value="ECO:0007669"/>
    <property type="project" value="TreeGrafter"/>
</dbReference>
<dbReference type="Gene3D" id="3.30.160.60">
    <property type="entry name" value="Classic Zinc Finger"/>
    <property type="match status" value="5"/>
</dbReference>
<feature type="domain" description="C2H2-type" evidence="12">
    <location>
        <begin position="135"/>
        <end position="162"/>
    </location>
</feature>
<evidence type="ECO:0000256" key="11">
    <source>
        <dbReference type="SAM" id="MobiDB-lite"/>
    </source>
</evidence>
<reference evidence="13" key="2">
    <citation type="submission" date="2025-09" db="UniProtKB">
        <authorList>
            <consortium name="Ensembl"/>
        </authorList>
    </citation>
    <scope>IDENTIFICATION</scope>
</reference>
<evidence type="ECO:0000256" key="9">
    <source>
        <dbReference type="ARBA" id="ARBA00023242"/>
    </source>
</evidence>
<proteinExistence type="predicted"/>
<comment type="subcellular location">
    <subcellularLocation>
        <location evidence="1">Nucleus</location>
    </subcellularLocation>
</comment>
<evidence type="ECO:0000256" key="2">
    <source>
        <dbReference type="ARBA" id="ARBA00022723"/>
    </source>
</evidence>
<evidence type="ECO:0000256" key="4">
    <source>
        <dbReference type="ARBA" id="ARBA00022771"/>
    </source>
</evidence>
<keyword evidence="7" id="KW-0238">DNA-binding</keyword>
<evidence type="ECO:0000256" key="7">
    <source>
        <dbReference type="ARBA" id="ARBA00023125"/>
    </source>
</evidence>
<evidence type="ECO:0000256" key="1">
    <source>
        <dbReference type="ARBA" id="ARBA00004123"/>
    </source>
</evidence>
<feature type="region of interest" description="Disordered" evidence="11">
    <location>
        <begin position="1"/>
        <end position="78"/>
    </location>
</feature>
<dbReference type="SMART" id="SM00355">
    <property type="entry name" value="ZnF_C2H2"/>
    <property type="match status" value="4"/>
</dbReference>
<feature type="compositionally biased region" description="Polar residues" evidence="11">
    <location>
        <begin position="46"/>
        <end position="56"/>
    </location>
</feature>
<keyword evidence="8" id="KW-0804">Transcription</keyword>
<keyword evidence="3" id="KW-0677">Repeat</keyword>
<name>A0A8C6WV22_9GOBI</name>
<dbReference type="InterPro" id="IPR036236">
    <property type="entry name" value="Znf_C2H2_sf"/>
</dbReference>
<reference evidence="13" key="1">
    <citation type="submission" date="2025-08" db="UniProtKB">
        <authorList>
            <consortium name="Ensembl"/>
        </authorList>
    </citation>
    <scope>IDENTIFICATION</scope>
</reference>
<dbReference type="FunFam" id="3.30.160.60:FF:002716">
    <property type="entry name" value="Zinc finger protein 212"/>
    <property type="match status" value="1"/>
</dbReference>
<dbReference type="AlphaFoldDB" id="A0A8C6WV22"/>
<dbReference type="PANTHER" id="PTHR14003">
    <property type="entry name" value="TRANSCRIPTIONAL REPRESSOR PROTEIN YY"/>
    <property type="match status" value="1"/>
</dbReference>
<evidence type="ECO:0000313" key="14">
    <source>
        <dbReference type="Proteomes" id="UP000694523"/>
    </source>
</evidence>
<dbReference type="FunFam" id="3.30.160.60:FF:000557">
    <property type="entry name" value="zinc finger and SCAN domain-containing protein 29"/>
    <property type="match status" value="1"/>
</dbReference>
<dbReference type="GO" id="GO:0031519">
    <property type="term" value="C:PcG protein complex"/>
    <property type="evidence" value="ECO:0007669"/>
    <property type="project" value="TreeGrafter"/>
</dbReference>
<keyword evidence="14" id="KW-1185">Reference proteome</keyword>
<dbReference type="Pfam" id="PF13894">
    <property type="entry name" value="zf-C2H2_4"/>
    <property type="match status" value="1"/>
</dbReference>
<keyword evidence="9" id="KW-0539">Nucleus</keyword>
<evidence type="ECO:0000313" key="13">
    <source>
        <dbReference type="Ensembl" id="ENSNMLP00000033712.1"/>
    </source>
</evidence>
<dbReference type="Proteomes" id="UP000694523">
    <property type="component" value="Unplaced"/>
</dbReference>
<dbReference type="PANTHER" id="PTHR14003:SF23">
    <property type="entry name" value="ZINC FINGER PROTEIN 143"/>
    <property type="match status" value="1"/>
</dbReference>
<keyword evidence="6" id="KW-0805">Transcription regulation</keyword>
<dbReference type="Pfam" id="PF00096">
    <property type="entry name" value="zf-C2H2"/>
    <property type="match status" value="3"/>
</dbReference>
<dbReference type="InterPro" id="IPR013087">
    <property type="entry name" value="Znf_C2H2_type"/>
</dbReference>
<keyword evidence="2" id="KW-0479">Metal-binding</keyword>
<evidence type="ECO:0000256" key="6">
    <source>
        <dbReference type="ARBA" id="ARBA00023015"/>
    </source>
</evidence>
<sequence length="236" mass="26348">MSSESHFHPKTKRDHAPYTDTDDWEPAFSCSPAPAETEADRGDYNRVTTAQNSSPSPKYESAPETSAPVSDGGTGRRKPQCPFCQKTFGGKKDLHRHIRVHTGERPFSCSICEKSFTYKGNLVAHSRLHTGERPFGCPVCQNTFAHSSSLKEHMKTHTNEKPYSCAVCERTFAHKTNLTTHMRIHTNEKPYRCSLCDKTFAARISVLNVRKCCKTSRASMTPTCPNQTSLCICSLA</sequence>
<keyword evidence="5" id="KW-0862">Zinc</keyword>
<dbReference type="SUPFAM" id="SSF57667">
    <property type="entry name" value="beta-beta-alpha zinc fingers"/>
    <property type="match status" value="2"/>
</dbReference>
<evidence type="ECO:0000259" key="12">
    <source>
        <dbReference type="PROSITE" id="PS50157"/>
    </source>
</evidence>
<dbReference type="FunFam" id="3.30.160.60:FF:000358">
    <property type="entry name" value="zinc finger protein 24"/>
    <property type="match status" value="1"/>
</dbReference>
<evidence type="ECO:0000256" key="8">
    <source>
        <dbReference type="ARBA" id="ARBA00023163"/>
    </source>
</evidence>
<protein>
    <recommendedName>
        <fullName evidence="12">C2H2-type domain-containing protein</fullName>
    </recommendedName>
</protein>
<dbReference type="GO" id="GO:0008270">
    <property type="term" value="F:zinc ion binding"/>
    <property type="evidence" value="ECO:0007669"/>
    <property type="project" value="UniProtKB-KW"/>
</dbReference>
<feature type="domain" description="C2H2-type" evidence="12">
    <location>
        <begin position="79"/>
        <end position="106"/>
    </location>
</feature>